<dbReference type="Bgee" id="ENSAMXG00000042676">
    <property type="expression patterns" value="Expressed in bone element"/>
</dbReference>
<reference evidence="3" key="2">
    <citation type="journal article" date="2014" name="Nat. Commun.">
        <title>The cavefish genome reveals candidate genes for eye loss.</title>
        <authorList>
            <person name="McGaugh S.E."/>
            <person name="Gross J.B."/>
            <person name="Aken B."/>
            <person name="Blin M."/>
            <person name="Borowsky R."/>
            <person name="Chalopin D."/>
            <person name="Hinaux H."/>
            <person name="Jeffery W.R."/>
            <person name="Keene A."/>
            <person name="Ma L."/>
            <person name="Minx P."/>
            <person name="Murphy D."/>
            <person name="O'Quin K.E."/>
            <person name="Retaux S."/>
            <person name="Rohner N."/>
            <person name="Searle S.M."/>
            <person name="Stahl B.A."/>
            <person name="Tabin C."/>
            <person name="Volff J.N."/>
            <person name="Yoshizawa M."/>
            <person name="Warren W.C."/>
        </authorList>
    </citation>
    <scope>NUCLEOTIDE SEQUENCE [LARGE SCALE GENOMIC DNA]</scope>
    <source>
        <strain evidence="3">female</strain>
    </source>
</reference>
<feature type="region of interest" description="Disordered" evidence="1">
    <location>
        <begin position="28"/>
        <end position="50"/>
    </location>
</feature>
<reference evidence="2" key="4">
    <citation type="submission" date="2025-09" db="UniProtKB">
        <authorList>
            <consortium name="Ensembl"/>
        </authorList>
    </citation>
    <scope>IDENTIFICATION</scope>
</reference>
<accession>A0A3B1IYI9</accession>
<feature type="compositionally biased region" description="Acidic residues" evidence="1">
    <location>
        <begin position="36"/>
        <end position="45"/>
    </location>
</feature>
<sequence>MVTVGDVHEAYVLQGVAHKVGLLVTPDSFGSHYQDGDPEDEEDGQPDLAKAGGVAINSNQLGVQCTPAHSGASAGLDLLGRNKRHILSIIQTTILV</sequence>
<keyword evidence="3" id="KW-1185">Reference proteome</keyword>
<evidence type="ECO:0000313" key="2">
    <source>
        <dbReference type="Ensembl" id="ENSAMXP00000034988.1"/>
    </source>
</evidence>
<evidence type="ECO:0000256" key="1">
    <source>
        <dbReference type="SAM" id="MobiDB-lite"/>
    </source>
</evidence>
<dbReference type="Ensembl" id="ENSAMXT00000039122.1">
    <property type="protein sequence ID" value="ENSAMXP00000034988.1"/>
    <property type="gene ID" value="ENSAMXG00000042676.1"/>
</dbReference>
<proteinExistence type="predicted"/>
<evidence type="ECO:0000313" key="3">
    <source>
        <dbReference type="Proteomes" id="UP000018467"/>
    </source>
</evidence>
<dbReference type="InParanoid" id="A0A3B1IYI9"/>
<reference evidence="2" key="3">
    <citation type="submission" date="2025-08" db="UniProtKB">
        <authorList>
            <consortium name="Ensembl"/>
        </authorList>
    </citation>
    <scope>IDENTIFICATION</scope>
</reference>
<dbReference type="Proteomes" id="UP000018467">
    <property type="component" value="Unassembled WGS sequence"/>
</dbReference>
<dbReference type="GeneTree" id="ENSGT01030000234915"/>
<name>A0A3B1IYI9_ASTMX</name>
<dbReference type="AlphaFoldDB" id="A0A3B1IYI9"/>
<organism evidence="2 3">
    <name type="scientific">Astyanax mexicanus</name>
    <name type="common">Blind cave fish</name>
    <name type="synonym">Astyanax fasciatus mexicanus</name>
    <dbReference type="NCBI Taxonomy" id="7994"/>
    <lineage>
        <taxon>Eukaryota</taxon>
        <taxon>Metazoa</taxon>
        <taxon>Chordata</taxon>
        <taxon>Craniata</taxon>
        <taxon>Vertebrata</taxon>
        <taxon>Euteleostomi</taxon>
        <taxon>Actinopterygii</taxon>
        <taxon>Neopterygii</taxon>
        <taxon>Teleostei</taxon>
        <taxon>Ostariophysi</taxon>
        <taxon>Characiformes</taxon>
        <taxon>Characoidei</taxon>
        <taxon>Acestrorhamphidae</taxon>
        <taxon>Acestrorhamphinae</taxon>
        <taxon>Astyanax</taxon>
    </lineage>
</organism>
<reference evidence="3" key="1">
    <citation type="submission" date="2013-03" db="EMBL/GenBank/DDBJ databases">
        <authorList>
            <person name="Jeffery W."/>
            <person name="Warren W."/>
            <person name="Wilson R.K."/>
        </authorList>
    </citation>
    <scope>NUCLEOTIDE SEQUENCE</scope>
    <source>
        <strain evidence="3">female</strain>
    </source>
</reference>
<protein>
    <submittedName>
        <fullName evidence="2">Uncharacterized protein</fullName>
    </submittedName>
</protein>